<comment type="caution">
    <text evidence="3">The sequence shown here is derived from an EMBL/GenBank/DDBJ whole genome shotgun (WGS) entry which is preliminary data.</text>
</comment>
<evidence type="ECO:0000259" key="2">
    <source>
        <dbReference type="Pfam" id="PF04389"/>
    </source>
</evidence>
<dbReference type="RefSeq" id="WP_191735362.1">
    <property type="nucleotide sequence ID" value="NZ_JACYFS010000001.1"/>
</dbReference>
<dbReference type="Gene3D" id="3.40.630.10">
    <property type="entry name" value="Zn peptidases"/>
    <property type="match status" value="1"/>
</dbReference>
<name>A0ABR8Z9J2_9FLAO</name>
<feature type="domain" description="Peptidase M28" evidence="2">
    <location>
        <begin position="94"/>
        <end position="291"/>
    </location>
</feature>
<keyword evidence="4" id="KW-1185">Reference proteome</keyword>
<protein>
    <submittedName>
        <fullName evidence="3">M28 family peptidase</fullName>
    </submittedName>
</protein>
<proteinExistence type="predicted"/>
<sequence>MIKKIHSLLLFSFTAAGFHAQNAVPAYQSRVDMVSEKNIVNNLKEFEGLGIKTTGSKENNNAFNWIKNKYLSYGFTEDQISEDPFKMGKVESKNLIITKKGTVQPDKYIIICGHFDSINGPGVNDNGSGTTIIMEAARILKDVPTDYSIKFIHFSGEEQGLKGSKHYVDNVVYKDNVRQFDIKLVFNLDQVGGKKGLFHDTVYCDEDQGGSSKNNKASTDATKELMKYVTLYSPLKAAVDPAEDTDYISFEKKGEVITGFFEYLRSELPHTPDDTFANTDTRYVFNIGKATLGALQHFAQASVVNEKK</sequence>
<gene>
    <name evidence="3" type="ORF">IC610_04130</name>
</gene>
<evidence type="ECO:0000313" key="3">
    <source>
        <dbReference type="EMBL" id="MBD8081610.1"/>
    </source>
</evidence>
<dbReference type="SUPFAM" id="SSF53187">
    <property type="entry name" value="Zn-dependent exopeptidases"/>
    <property type="match status" value="1"/>
</dbReference>
<accession>A0ABR8Z9J2</accession>
<organism evidence="3 4">
    <name type="scientific">Chryseobacterium caseinilyticum</name>
    <dbReference type="NCBI Taxonomy" id="2771428"/>
    <lineage>
        <taxon>Bacteria</taxon>
        <taxon>Pseudomonadati</taxon>
        <taxon>Bacteroidota</taxon>
        <taxon>Flavobacteriia</taxon>
        <taxon>Flavobacteriales</taxon>
        <taxon>Weeksellaceae</taxon>
        <taxon>Chryseobacterium group</taxon>
        <taxon>Chryseobacterium</taxon>
    </lineage>
</organism>
<reference evidence="3 4" key="1">
    <citation type="submission" date="2020-09" db="EMBL/GenBank/DDBJ databases">
        <title>Genome seq and assembly of Chryseobacterium sp.</title>
        <authorList>
            <person name="Chhetri G."/>
        </authorList>
    </citation>
    <scope>NUCLEOTIDE SEQUENCE [LARGE SCALE GENOMIC DNA]</scope>
    <source>
        <strain evidence="3 4">GCR10</strain>
    </source>
</reference>
<evidence type="ECO:0000256" key="1">
    <source>
        <dbReference type="SAM" id="SignalP"/>
    </source>
</evidence>
<feature type="signal peptide" evidence="1">
    <location>
        <begin position="1"/>
        <end position="20"/>
    </location>
</feature>
<dbReference type="InterPro" id="IPR007484">
    <property type="entry name" value="Peptidase_M28"/>
</dbReference>
<dbReference type="Pfam" id="PF04389">
    <property type="entry name" value="Peptidase_M28"/>
    <property type="match status" value="1"/>
</dbReference>
<dbReference type="PANTHER" id="PTHR12147">
    <property type="entry name" value="METALLOPEPTIDASE M28 FAMILY MEMBER"/>
    <property type="match status" value="1"/>
</dbReference>
<dbReference type="Proteomes" id="UP000637299">
    <property type="component" value="Unassembled WGS sequence"/>
</dbReference>
<evidence type="ECO:0000313" key="4">
    <source>
        <dbReference type="Proteomes" id="UP000637299"/>
    </source>
</evidence>
<dbReference type="InterPro" id="IPR045175">
    <property type="entry name" value="M28_fam"/>
</dbReference>
<dbReference type="EMBL" id="JACYFS010000001">
    <property type="protein sequence ID" value="MBD8081610.1"/>
    <property type="molecule type" value="Genomic_DNA"/>
</dbReference>
<feature type="chain" id="PRO_5045951197" evidence="1">
    <location>
        <begin position="21"/>
        <end position="308"/>
    </location>
</feature>
<dbReference type="PANTHER" id="PTHR12147:SF26">
    <property type="entry name" value="PEPTIDASE M28 DOMAIN-CONTAINING PROTEIN"/>
    <property type="match status" value="1"/>
</dbReference>
<keyword evidence="1" id="KW-0732">Signal</keyword>